<protein>
    <submittedName>
        <fullName evidence="1">Uncharacterized protein</fullName>
    </submittedName>
</protein>
<name>A0AAD9YLN7_COLKA</name>
<accession>A0AAD9YLN7</accession>
<dbReference type="AlphaFoldDB" id="A0AAD9YLN7"/>
<gene>
    <name evidence="1" type="ORF">CKAH01_00617</name>
</gene>
<sequence length="113" mass="12506">MLGRLRLSTNAILPFPKPPKADGAFQFIVTLRDLDLRYTLPALIALRYCFCFPTLATDVCGNLREIVSAPVLLCARSELAKEIPTCDPTPHPSQHGTHPAALLLLIRRLEESL</sequence>
<reference evidence="1" key="1">
    <citation type="submission" date="2023-02" db="EMBL/GenBank/DDBJ databases">
        <title>Colletotrichum kahawae CIFC_Que2 genome sequencing and assembly.</title>
        <authorList>
            <person name="Baroncelli R."/>
        </authorList>
    </citation>
    <scope>NUCLEOTIDE SEQUENCE</scope>
    <source>
        <strain evidence="1">CIFC_Que2</strain>
    </source>
</reference>
<dbReference type="Proteomes" id="UP001281614">
    <property type="component" value="Unassembled WGS sequence"/>
</dbReference>
<dbReference type="EMBL" id="VYYT01000112">
    <property type="protein sequence ID" value="KAK2769010.1"/>
    <property type="molecule type" value="Genomic_DNA"/>
</dbReference>
<keyword evidence="2" id="KW-1185">Reference proteome</keyword>
<evidence type="ECO:0000313" key="2">
    <source>
        <dbReference type="Proteomes" id="UP001281614"/>
    </source>
</evidence>
<proteinExistence type="predicted"/>
<organism evidence="1 2">
    <name type="scientific">Colletotrichum kahawae</name>
    <name type="common">Coffee berry disease fungus</name>
    <dbReference type="NCBI Taxonomy" id="34407"/>
    <lineage>
        <taxon>Eukaryota</taxon>
        <taxon>Fungi</taxon>
        <taxon>Dikarya</taxon>
        <taxon>Ascomycota</taxon>
        <taxon>Pezizomycotina</taxon>
        <taxon>Sordariomycetes</taxon>
        <taxon>Hypocreomycetidae</taxon>
        <taxon>Glomerellales</taxon>
        <taxon>Glomerellaceae</taxon>
        <taxon>Colletotrichum</taxon>
        <taxon>Colletotrichum gloeosporioides species complex</taxon>
    </lineage>
</organism>
<evidence type="ECO:0000313" key="1">
    <source>
        <dbReference type="EMBL" id="KAK2769010.1"/>
    </source>
</evidence>
<comment type="caution">
    <text evidence="1">The sequence shown here is derived from an EMBL/GenBank/DDBJ whole genome shotgun (WGS) entry which is preliminary data.</text>
</comment>